<dbReference type="Gene3D" id="3.30.1370.10">
    <property type="entry name" value="K Homology domain, type 1"/>
    <property type="match status" value="1"/>
</dbReference>
<dbReference type="InterPro" id="IPR004088">
    <property type="entry name" value="KH_dom_type_1"/>
</dbReference>
<dbReference type="InterPro" id="IPR036612">
    <property type="entry name" value="KH_dom_type_1_sf"/>
</dbReference>
<organism evidence="3 4">
    <name type="scientific">Rhizophagus clarus</name>
    <dbReference type="NCBI Taxonomy" id="94130"/>
    <lineage>
        <taxon>Eukaryota</taxon>
        <taxon>Fungi</taxon>
        <taxon>Fungi incertae sedis</taxon>
        <taxon>Mucoromycota</taxon>
        <taxon>Glomeromycotina</taxon>
        <taxon>Glomeromycetes</taxon>
        <taxon>Glomerales</taxon>
        <taxon>Glomeraceae</taxon>
        <taxon>Rhizophagus</taxon>
    </lineage>
</organism>
<reference evidence="3" key="1">
    <citation type="submission" date="2019-10" db="EMBL/GenBank/DDBJ databases">
        <title>Conservation and host-specific expression of non-tandemly repeated heterogenous ribosome RNA gene in arbuscular mycorrhizal fungi.</title>
        <authorList>
            <person name="Maeda T."/>
            <person name="Kobayashi Y."/>
            <person name="Nakagawa T."/>
            <person name="Ezawa T."/>
            <person name="Yamaguchi K."/>
            <person name="Bino T."/>
            <person name="Nishimoto Y."/>
            <person name="Shigenobu S."/>
            <person name="Kawaguchi M."/>
        </authorList>
    </citation>
    <scope>NUCLEOTIDE SEQUENCE</scope>
    <source>
        <strain evidence="3">HR1</strain>
    </source>
</reference>
<dbReference type="Proteomes" id="UP000615446">
    <property type="component" value="Unassembled WGS sequence"/>
</dbReference>
<gene>
    <name evidence="3" type="ORF">RCL2_001568600</name>
</gene>
<dbReference type="SUPFAM" id="SSF54791">
    <property type="entry name" value="Eukaryotic type KH-domain (KH-domain type I)"/>
    <property type="match status" value="1"/>
</dbReference>
<dbReference type="EMBL" id="BLAL01000182">
    <property type="protein sequence ID" value="GES88758.1"/>
    <property type="molecule type" value="Genomic_DNA"/>
</dbReference>
<evidence type="ECO:0000313" key="3">
    <source>
        <dbReference type="EMBL" id="GES88758.1"/>
    </source>
</evidence>
<dbReference type="AlphaFoldDB" id="A0A8H3QQU0"/>
<feature type="region of interest" description="Disordered" evidence="1">
    <location>
        <begin position="174"/>
        <end position="204"/>
    </location>
</feature>
<evidence type="ECO:0000259" key="2">
    <source>
        <dbReference type="Pfam" id="PF00013"/>
    </source>
</evidence>
<comment type="caution">
    <text evidence="3">The sequence shown here is derived from an EMBL/GenBank/DDBJ whole genome shotgun (WGS) entry which is preliminary data.</text>
</comment>
<protein>
    <recommendedName>
        <fullName evidence="2">K Homology domain-containing protein</fullName>
    </recommendedName>
</protein>
<evidence type="ECO:0000313" key="4">
    <source>
        <dbReference type="Proteomes" id="UP000615446"/>
    </source>
</evidence>
<proteinExistence type="predicted"/>
<accession>A0A8H3QQU0</accession>
<feature type="compositionally biased region" description="Low complexity" evidence="1">
    <location>
        <begin position="436"/>
        <end position="453"/>
    </location>
</feature>
<evidence type="ECO:0000256" key="1">
    <source>
        <dbReference type="SAM" id="MobiDB-lite"/>
    </source>
</evidence>
<sequence length="616" mass="71174">MLASQKTQIIFKIPEEKSELIFDNKCKDIRKIEGNTGAKIIINDDGTEATISGTYGQCEVAKSRIEVYLDNEAKKLRPRIYSELGYTILDTSCAIFSAADKSISPRVTPRIQFRKYLNSHSKTNELFYVMFDHEDSGALGLETSMIFKELDYNELESVIDMNIYDFLCETTSKRKSEDSNPIDDFNDANGTPKDLDTSLSEWEPNVSAPTPQQPFSIFSQLPVCMTNITSNISEFFPFVRMVIIQAELGFREAESLEDSERDKWSVTIYFNDGEEKKLKLNWDHQKRTWKVTKVVKILRRVILIDLLSGSCLPDIRFLLKTQIRVPIDQKMVDLIENLQNSVNRDESNMPFRVKDFADVLNVTRVKQTISKRRFYNKDYRISIVPTRQDSDGTRVTYANNVIIKHLDWIAMNKYLTQSYKSSLKNNIIDFSTSKHLSSPPLSTLSRSSSSIHSSPPPTPYEQRISDELNMYNAANKTAEEFDLISFDDEPPPTLLNIDIINKTVHLLDDNSGIKQIKHILDDDNQMKIERHILDNDNELKNQSHILDDDYNLFNTKNSQKYQDNYDGYGENYKDGESQITGTEEEKFVKEKNWKDILEFTIPNSLEYVREFCRTIS</sequence>
<feature type="region of interest" description="Disordered" evidence="1">
    <location>
        <begin position="436"/>
        <end position="461"/>
    </location>
</feature>
<dbReference type="GO" id="GO:0003723">
    <property type="term" value="F:RNA binding"/>
    <property type="evidence" value="ECO:0007669"/>
    <property type="project" value="InterPro"/>
</dbReference>
<dbReference type="OrthoDB" id="2345570at2759"/>
<feature type="domain" description="K Homology" evidence="2">
    <location>
        <begin position="10"/>
        <end position="66"/>
    </location>
</feature>
<dbReference type="Pfam" id="PF00013">
    <property type="entry name" value="KH_1"/>
    <property type="match status" value="1"/>
</dbReference>
<name>A0A8H3QQU0_9GLOM</name>